<dbReference type="GO" id="GO:0008757">
    <property type="term" value="F:S-adenosylmethionine-dependent methyltransferase activity"/>
    <property type="evidence" value="ECO:0007669"/>
    <property type="project" value="InterPro"/>
</dbReference>
<dbReference type="Pfam" id="PF08241">
    <property type="entry name" value="Methyltransf_11"/>
    <property type="match status" value="1"/>
</dbReference>
<dbReference type="SUPFAM" id="SSF53335">
    <property type="entry name" value="S-adenosyl-L-methionine-dependent methyltransferases"/>
    <property type="match status" value="1"/>
</dbReference>
<reference evidence="2 3" key="1">
    <citation type="journal article" date="2019" name="Appl. Environ. Microbiol.">
        <title>Environmental Evidence and Genomic Insight of Iron-oxidizing Bacteria Preference Towards More Corrosion Resistant Stainless Steel at Higher Salinities.</title>
        <authorList>
            <person name="Garrison C.E."/>
            <person name="Price K.A."/>
            <person name="Field E.K."/>
        </authorList>
    </citation>
    <scope>NUCLEOTIDE SEQUENCE [LARGE SCALE GENOMIC DNA]</scope>
    <source>
        <strain evidence="2 3">P3</strain>
    </source>
</reference>
<dbReference type="Gene3D" id="3.40.50.150">
    <property type="entry name" value="Vaccinia Virus protein VP39"/>
    <property type="match status" value="1"/>
</dbReference>
<proteinExistence type="predicted"/>
<sequence>MYDFEIRERDDENEAAKSYQRNYHGYPIMEYWDSEFYELVKAHYKPGDRILDLGCGPASLWPYWHQLTDVGHLAGVDLSDGMIAEAMAAFPNGEFKVGRVHEIPYPSGSFDIVIASSVLHHVPDSHLDGAMKEIMRVMSEHGLLIGREPIGQDEQIAAESGWLSGALMNFRHLVYRLTHTREVVEPELGDHHHAYQQKVFLEHLQKYLCLTTYSQRFPISNFVARVTDVRIAEIMKKLDDIQAGKAGSMFYYSASKNYVEAKDVEYCIDRELEGKGIDLSQDKEFLAYLKVASTEIERYLSKNS</sequence>
<evidence type="ECO:0000313" key="3">
    <source>
        <dbReference type="Proteomes" id="UP000306585"/>
    </source>
</evidence>
<gene>
    <name evidence="2" type="ORF">FEF65_00635</name>
</gene>
<evidence type="ECO:0000313" key="2">
    <source>
        <dbReference type="EMBL" id="TLS69036.1"/>
    </source>
</evidence>
<evidence type="ECO:0000259" key="1">
    <source>
        <dbReference type="Pfam" id="PF08241"/>
    </source>
</evidence>
<dbReference type="PANTHER" id="PTHR42912:SF93">
    <property type="entry name" value="N6-ADENOSINE-METHYLTRANSFERASE TMT1A"/>
    <property type="match status" value="1"/>
</dbReference>
<keyword evidence="2" id="KW-0489">Methyltransferase</keyword>
<dbReference type="EMBL" id="VBRY01000001">
    <property type="protein sequence ID" value="TLS69036.1"/>
    <property type="molecule type" value="Genomic_DNA"/>
</dbReference>
<accession>A0A5R9GS17</accession>
<protein>
    <submittedName>
        <fullName evidence="2">Class I SAM-dependent methyltransferase</fullName>
    </submittedName>
</protein>
<dbReference type="InterPro" id="IPR029063">
    <property type="entry name" value="SAM-dependent_MTases_sf"/>
</dbReference>
<keyword evidence="2" id="KW-0808">Transferase</keyword>
<keyword evidence="3" id="KW-1185">Reference proteome</keyword>
<dbReference type="CDD" id="cd02440">
    <property type="entry name" value="AdoMet_MTases"/>
    <property type="match status" value="1"/>
</dbReference>
<dbReference type="PANTHER" id="PTHR42912">
    <property type="entry name" value="METHYLTRANSFERASE"/>
    <property type="match status" value="1"/>
</dbReference>
<comment type="caution">
    <text evidence="2">The sequence shown here is derived from an EMBL/GenBank/DDBJ whole genome shotgun (WGS) entry which is preliminary data.</text>
</comment>
<dbReference type="RefSeq" id="WP_138237851.1">
    <property type="nucleotide sequence ID" value="NZ_VBRY01000001.1"/>
</dbReference>
<dbReference type="InterPro" id="IPR050508">
    <property type="entry name" value="Methyltransf_Superfamily"/>
</dbReference>
<organism evidence="2 3">
    <name type="scientific">Mariprofundus erugo</name>
    <dbReference type="NCBI Taxonomy" id="2528639"/>
    <lineage>
        <taxon>Bacteria</taxon>
        <taxon>Pseudomonadati</taxon>
        <taxon>Pseudomonadota</taxon>
        <taxon>Candidatius Mariprofundia</taxon>
        <taxon>Mariprofundales</taxon>
        <taxon>Mariprofundaceae</taxon>
        <taxon>Mariprofundus</taxon>
    </lineage>
</organism>
<dbReference type="InterPro" id="IPR013216">
    <property type="entry name" value="Methyltransf_11"/>
</dbReference>
<feature type="domain" description="Methyltransferase type 11" evidence="1">
    <location>
        <begin position="51"/>
        <end position="145"/>
    </location>
</feature>
<dbReference type="GO" id="GO:0032259">
    <property type="term" value="P:methylation"/>
    <property type="evidence" value="ECO:0007669"/>
    <property type="project" value="UniProtKB-KW"/>
</dbReference>
<dbReference type="Proteomes" id="UP000306585">
    <property type="component" value="Unassembled WGS sequence"/>
</dbReference>
<name>A0A5R9GS17_9PROT</name>
<dbReference type="AlphaFoldDB" id="A0A5R9GS17"/>